<evidence type="ECO:0000256" key="3">
    <source>
        <dbReference type="ARBA" id="ARBA00022806"/>
    </source>
</evidence>
<evidence type="ECO:0000256" key="4">
    <source>
        <dbReference type="ARBA" id="ARBA00022840"/>
    </source>
</evidence>
<dbReference type="Pfam" id="PF03880">
    <property type="entry name" value="DbpA"/>
    <property type="match status" value="1"/>
</dbReference>
<dbReference type="CDD" id="cd18787">
    <property type="entry name" value="SF2_C_DEAD"/>
    <property type="match status" value="1"/>
</dbReference>
<evidence type="ECO:0000256" key="5">
    <source>
        <dbReference type="ARBA" id="ARBA00038437"/>
    </source>
</evidence>
<proteinExistence type="inferred from homology"/>
<sequence length="462" mass="49931">MNEPLSHDFASLTLDPALQQGVQALGYTKMTPVQAGSLPAILAGRDLIAQAPTGSGKTAAFGLGLLHRLDPAQGATQALVLCPTRELADQVGKQLRKLAFAIPNLKLSILCGGMPLGPQLASLEHAPHVVVGTPGRIQELLRKRALNLSALRTLVFDEADRMLDMGFEEPIREIVGKTPKSRQGLLFSATFPEAVREISRGLLREPMEVTVEGDEQHVAIDQRFYEAEQTKKTPLLAALLLQYKPESCVVFCNMRRDVDEVAASLAHYGFTALALHGDMEQRDRDEVLVRFANRSCTVLVASDVAARGLDVKELAMVVNYDMPPDPDIYVHRIGRTGRAGNEGMALSLCGPREQARASQIEERQGLPLIWYKATPLAGKASGVPAAAMVTLRIDAGRTDKLRPGDILGALTGDAGLKADAVGKIDVFATRSYVAVARAQAAPALARLREGKIKGRKFRVSRM</sequence>
<evidence type="ECO:0000256" key="6">
    <source>
        <dbReference type="PROSITE-ProRule" id="PRU00552"/>
    </source>
</evidence>
<dbReference type="InterPro" id="IPR044742">
    <property type="entry name" value="DEAD/DEAH_RhlB"/>
</dbReference>
<dbReference type="InterPro" id="IPR001650">
    <property type="entry name" value="Helicase_C-like"/>
</dbReference>
<keyword evidence="2 7" id="KW-0378">Hydrolase</keyword>
<dbReference type="Proteomes" id="UP000663400">
    <property type="component" value="Chromosome"/>
</dbReference>
<dbReference type="PROSITE" id="PS00039">
    <property type="entry name" value="DEAD_ATP_HELICASE"/>
    <property type="match status" value="1"/>
</dbReference>
<keyword evidence="4 7" id="KW-0067">ATP-binding</keyword>
<dbReference type="InterPro" id="IPR014001">
    <property type="entry name" value="Helicase_ATP-bd"/>
</dbReference>
<feature type="domain" description="Helicase C-terminal" evidence="9">
    <location>
        <begin position="219"/>
        <end position="382"/>
    </location>
</feature>
<evidence type="ECO:0000256" key="1">
    <source>
        <dbReference type="ARBA" id="ARBA00022741"/>
    </source>
</evidence>
<reference evidence="11 12" key="1">
    <citation type="submission" date="2021-02" db="EMBL/GenBank/DDBJ databases">
        <title>Lysobacter arenosi sp. nov., isolated from soil of gangwondo yeongwol, south Korea.</title>
        <authorList>
            <person name="Kim K.R."/>
            <person name="Kim K.H."/>
            <person name="Jeon C.O."/>
        </authorList>
    </citation>
    <scope>NUCLEOTIDE SEQUENCE [LARGE SCALE GENOMIC DNA]</scope>
    <source>
        <strain evidence="11 12">R7</strain>
    </source>
</reference>
<evidence type="ECO:0000259" key="9">
    <source>
        <dbReference type="PROSITE" id="PS51194"/>
    </source>
</evidence>
<dbReference type="InterPro" id="IPR050079">
    <property type="entry name" value="DEAD_box_RNA_helicase"/>
</dbReference>
<dbReference type="InterPro" id="IPR005580">
    <property type="entry name" value="DbpA/CsdA_RNA-bd_dom"/>
</dbReference>
<keyword evidence="1 7" id="KW-0547">Nucleotide-binding</keyword>
<comment type="similarity">
    <text evidence="5 7">Belongs to the DEAD box helicase family.</text>
</comment>
<protein>
    <submittedName>
        <fullName evidence="11">ATP-dependent RNA helicase DbpA</fullName>
        <ecNumber evidence="11">3.6.4.13</ecNumber>
    </submittedName>
</protein>
<dbReference type="SUPFAM" id="SSF52540">
    <property type="entry name" value="P-loop containing nucleoside triphosphate hydrolases"/>
    <property type="match status" value="1"/>
</dbReference>
<keyword evidence="3 7" id="KW-0347">Helicase</keyword>
<feature type="short sequence motif" description="Q motif" evidence="6">
    <location>
        <begin position="7"/>
        <end position="35"/>
    </location>
</feature>
<dbReference type="EMBL" id="CP071517">
    <property type="protein sequence ID" value="QSX76455.1"/>
    <property type="molecule type" value="Genomic_DNA"/>
</dbReference>
<name>A0ABX7REJ8_9GAMM</name>
<dbReference type="InterPro" id="IPR011545">
    <property type="entry name" value="DEAD/DEAH_box_helicase_dom"/>
</dbReference>
<dbReference type="InterPro" id="IPR000629">
    <property type="entry name" value="RNA-helicase_DEAD-box_CS"/>
</dbReference>
<evidence type="ECO:0000313" key="12">
    <source>
        <dbReference type="Proteomes" id="UP000663400"/>
    </source>
</evidence>
<gene>
    <name evidence="11" type="primary">dbpA</name>
    <name evidence="11" type="ORF">HIV01_008275</name>
</gene>
<dbReference type="PANTHER" id="PTHR47959:SF1">
    <property type="entry name" value="ATP-DEPENDENT RNA HELICASE DBPA"/>
    <property type="match status" value="1"/>
</dbReference>
<dbReference type="Gene3D" id="3.40.50.300">
    <property type="entry name" value="P-loop containing nucleotide triphosphate hydrolases"/>
    <property type="match status" value="2"/>
</dbReference>
<dbReference type="Pfam" id="PF00271">
    <property type="entry name" value="Helicase_C"/>
    <property type="match status" value="1"/>
</dbReference>
<accession>A0ABX7REJ8</accession>
<dbReference type="CDD" id="cd00268">
    <property type="entry name" value="DEADc"/>
    <property type="match status" value="1"/>
</dbReference>
<evidence type="ECO:0000256" key="2">
    <source>
        <dbReference type="ARBA" id="ARBA00022801"/>
    </source>
</evidence>
<dbReference type="GO" id="GO:0016787">
    <property type="term" value="F:hydrolase activity"/>
    <property type="evidence" value="ECO:0007669"/>
    <property type="project" value="UniProtKB-KW"/>
</dbReference>
<dbReference type="SMART" id="SM00490">
    <property type="entry name" value="HELICc"/>
    <property type="match status" value="1"/>
</dbReference>
<evidence type="ECO:0000313" key="11">
    <source>
        <dbReference type="EMBL" id="QSX76455.1"/>
    </source>
</evidence>
<dbReference type="GO" id="GO:0003724">
    <property type="term" value="F:RNA helicase activity"/>
    <property type="evidence" value="ECO:0007669"/>
    <property type="project" value="UniProtKB-EC"/>
</dbReference>
<dbReference type="InterPro" id="IPR014014">
    <property type="entry name" value="RNA_helicase_DEAD_Q_motif"/>
</dbReference>
<evidence type="ECO:0000259" key="10">
    <source>
        <dbReference type="PROSITE" id="PS51195"/>
    </source>
</evidence>
<organism evidence="11 12">
    <name type="scientific">Lysobacter arenosi</name>
    <dbReference type="NCBI Taxonomy" id="2795387"/>
    <lineage>
        <taxon>Bacteria</taxon>
        <taxon>Pseudomonadati</taxon>
        <taxon>Pseudomonadota</taxon>
        <taxon>Gammaproteobacteria</taxon>
        <taxon>Lysobacterales</taxon>
        <taxon>Lysobacteraceae</taxon>
        <taxon>Lysobacter</taxon>
    </lineage>
</organism>
<dbReference type="EC" id="3.6.4.13" evidence="11"/>
<dbReference type="PANTHER" id="PTHR47959">
    <property type="entry name" value="ATP-DEPENDENT RNA HELICASE RHLE-RELATED"/>
    <property type="match status" value="1"/>
</dbReference>
<keyword evidence="12" id="KW-1185">Reference proteome</keyword>
<feature type="domain" description="Helicase ATP-binding" evidence="8">
    <location>
        <begin position="38"/>
        <end position="209"/>
    </location>
</feature>
<evidence type="ECO:0000259" key="8">
    <source>
        <dbReference type="PROSITE" id="PS51192"/>
    </source>
</evidence>
<dbReference type="RefSeq" id="WP_200609532.1">
    <property type="nucleotide sequence ID" value="NZ_CP071517.1"/>
</dbReference>
<feature type="domain" description="DEAD-box RNA helicase Q" evidence="10">
    <location>
        <begin position="7"/>
        <end position="35"/>
    </location>
</feature>
<dbReference type="NCBIfam" id="NF008744">
    <property type="entry name" value="PRK11776.1"/>
    <property type="match status" value="1"/>
</dbReference>
<dbReference type="SMART" id="SM00487">
    <property type="entry name" value="DEXDc"/>
    <property type="match status" value="1"/>
</dbReference>
<dbReference type="Pfam" id="PF00270">
    <property type="entry name" value="DEAD"/>
    <property type="match status" value="1"/>
</dbReference>
<dbReference type="Gene3D" id="3.30.70.330">
    <property type="match status" value="1"/>
</dbReference>
<dbReference type="PROSITE" id="PS51194">
    <property type="entry name" value="HELICASE_CTER"/>
    <property type="match status" value="1"/>
</dbReference>
<evidence type="ECO:0000256" key="7">
    <source>
        <dbReference type="RuleBase" id="RU000492"/>
    </source>
</evidence>
<dbReference type="PROSITE" id="PS51192">
    <property type="entry name" value="HELICASE_ATP_BIND_1"/>
    <property type="match status" value="1"/>
</dbReference>
<dbReference type="PROSITE" id="PS51195">
    <property type="entry name" value="Q_MOTIF"/>
    <property type="match status" value="1"/>
</dbReference>
<dbReference type="InterPro" id="IPR012677">
    <property type="entry name" value="Nucleotide-bd_a/b_plait_sf"/>
</dbReference>
<dbReference type="InterPro" id="IPR027417">
    <property type="entry name" value="P-loop_NTPase"/>
</dbReference>